<protein>
    <submittedName>
        <fullName evidence="5">Glycosyltransferase involved in cell wall biosynthesis</fullName>
    </submittedName>
</protein>
<feature type="domain" description="Glycosyltransferase subfamily 4-like N-terminal" evidence="4">
    <location>
        <begin position="37"/>
        <end position="121"/>
    </location>
</feature>
<evidence type="ECO:0000313" key="6">
    <source>
        <dbReference type="Proteomes" id="UP000535890"/>
    </source>
</evidence>
<dbReference type="Pfam" id="PF00534">
    <property type="entry name" value="Glycos_transf_1"/>
    <property type="match status" value="1"/>
</dbReference>
<keyword evidence="6" id="KW-1185">Reference proteome</keyword>
<evidence type="ECO:0000313" key="5">
    <source>
        <dbReference type="EMBL" id="NYD34547.1"/>
    </source>
</evidence>
<reference evidence="5 6" key="1">
    <citation type="submission" date="2020-07" db="EMBL/GenBank/DDBJ databases">
        <title>Sequencing the genomes of 1000 actinobacteria strains.</title>
        <authorList>
            <person name="Klenk H.-P."/>
        </authorList>
    </citation>
    <scope>NUCLEOTIDE SEQUENCE [LARGE SCALE GENOMIC DNA]</scope>
    <source>
        <strain evidence="5 6">DSM 45772</strain>
    </source>
</reference>
<proteinExistence type="predicted"/>
<dbReference type="Gene3D" id="3.40.50.2000">
    <property type="entry name" value="Glycogen Phosphorylase B"/>
    <property type="match status" value="2"/>
</dbReference>
<dbReference type="Pfam" id="PF13439">
    <property type="entry name" value="Glyco_transf_4"/>
    <property type="match status" value="1"/>
</dbReference>
<dbReference type="Proteomes" id="UP000535890">
    <property type="component" value="Unassembled WGS sequence"/>
</dbReference>
<dbReference type="EMBL" id="JACCBN010000001">
    <property type="protein sequence ID" value="NYD34547.1"/>
    <property type="molecule type" value="Genomic_DNA"/>
</dbReference>
<evidence type="ECO:0000259" key="4">
    <source>
        <dbReference type="Pfam" id="PF13439"/>
    </source>
</evidence>
<dbReference type="InterPro" id="IPR001296">
    <property type="entry name" value="Glyco_trans_1"/>
</dbReference>
<dbReference type="InterPro" id="IPR028098">
    <property type="entry name" value="Glyco_trans_4-like_N"/>
</dbReference>
<accession>A0A7Y9DSU0</accession>
<dbReference type="SUPFAM" id="SSF53756">
    <property type="entry name" value="UDP-Glycosyltransferase/glycogen phosphorylase"/>
    <property type="match status" value="1"/>
</dbReference>
<evidence type="ECO:0000259" key="3">
    <source>
        <dbReference type="Pfam" id="PF00534"/>
    </source>
</evidence>
<organism evidence="5 6">
    <name type="scientific">Actinomycetospora corticicola</name>
    <dbReference type="NCBI Taxonomy" id="663602"/>
    <lineage>
        <taxon>Bacteria</taxon>
        <taxon>Bacillati</taxon>
        <taxon>Actinomycetota</taxon>
        <taxon>Actinomycetes</taxon>
        <taxon>Pseudonocardiales</taxon>
        <taxon>Pseudonocardiaceae</taxon>
        <taxon>Actinomycetospora</taxon>
    </lineage>
</organism>
<evidence type="ECO:0000256" key="2">
    <source>
        <dbReference type="ARBA" id="ARBA00022679"/>
    </source>
</evidence>
<comment type="caution">
    <text evidence="5">The sequence shown here is derived from an EMBL/GenBank/DDBJ whole genome shotgun (WGS) entry which is preliminary data.</text>
</comment>
<keyword evidence="1" id="KW-0328">Glycosyltransferase</keyword>
<gene>
    <name evidence="5" type="ORF">BJ983_000649</name>
</gene>
<dbReference type="AlphaFoldDB" id="A0A7Y9DSU0"/>
<name>A0A7Y9DSU0_9PSEU</name>
<keyword evidence="2 5" id="KW-0808">Transferase</keyword>
<evidence type="ECO:0000256" key="1">
    <source>
        <dbReference type="ARBA" id="ARBA00022676"/>
    </source>
</evidence>
<sequence>MNVIDLLRIAGSSHVKRVQKFIAILTSTKVQTVISLETYPNLIALLAGFSLRHRRPRVVVSEHNLPSLLLRAERFSQHVQLFFAKRLYRKSDHIIAVSHAVAADLRAGFGIRPEQLSVVVNPALAANAASSTCAEELPNSVRLLIPARLVKQKRPNKVLDVARALSTRTDVEVVWVGDSSDGSTISPDESDRFLVRHLPWQSSWWEYADNHTVVLLASAYEGLGNVLVQAAERGVKTVVGAAALGTADAVLPGITGEIAESDLDSSYVAAVERVLSAKTGSFVEPWLQRFRPQAAYSSINRIISSLPPNGLDLK</sequence>
<feature type="domain" description="Glycosyl transferase family 1" evidence="3">
    <location>
        <begin position="143"/>
        <end position="277"/>
    </location>
</feature>
<dbReference type="GO" id="GO:0016757">
    <property type="term" value="F:glycosyltransferase activity"/>
    <property type="evidence" value="ECO:0007669"/>
    <property type="project" value="UniProtKB-KW"/>
</dbReference>